<keyword evidence="2" id="KW-0812">Transmembrane</keyword>
<sequence>MKTHSILIFFFLFFATCALCLSETAEAARLGGGRSFGGKPFMSRPAPVPGMTRQTPSTQSAPSKGVPPTAMQRHGMGGLFGGLLAGTLIGSMLFGHGFAGGGFLDILIFGLLLYFCLKLFARARAKTADARQQKASAYAATSPSSMPQQNNVPTYGDAGWERLRDTGRDDAQADAGMPHGVPAGFNTEEFLRGAKMAYRRLQSAWDKRDLEDIAEFATPAVIAAVRGQMEEDPKPSTTELLLVNAYLLHIETDGNDERAEVFFDVLMRENQDQDAPSSTREVWHFVRTTENDAWKLDGIQQVA</sequence>
<accession>A0A1J1DQZ0</accession>
<dbReference type="Pfam" id="PF04280">
    <property type="entry name" value="Tim44"/>
    <property type="match status" value="1"/>
</dbReference>
<feature type="compositionally biased region" description="Polar residues" evidence="1">
    <location>
        <begin position="52"/>
        <end position="62"/>
    </location>
</feature>
<feature type="domain" description="Tim44-like" evidence="4">
    <location>
        <begin position="171"/>
        <end position="301"/>
    </location>
</feature>
<evidence type="ECO:0000259" key="4">
    <source>
        <dbReference type="SMART" id="SM00978"/>
    </source>
</evidence>
<protein>
    <recommendedName>
        <fullName evidence="4">Tim44-like domain-containing protein</fullName>
    </recommendedName>
</protein>
<name>A0A1J1DQZ0_9BACT</name>
<proteinExistence type="predicted"/>
<keyword evidence="3" id="KW-0732">Signal</keyword>
<feature type="compositionally biased region" description="Polar residues" evidence="1">
    <location>
        <begin position="137"/>
        <end position="153"/>
    </location>
</feature>
<evidence type="ECO:0000256" key="1">
    <source>
        <dbReference type="SAM" id="MobiDB-lite"/>
    </source>
</evidence>
<dbReference type="KEGG" id="dtr:RSDT_0730"/>
<feature type="region of interest" description="Disordered" evidence="1">
    <location>
        <begin position="45"/>
        <end position="68"/>
    </location>
</feature>
<keyword evidence="2" id="KW-0472">Membrane</keyword>
<evidence type="ECO:0000313" key="5">
    <source>
        <dbReference type="EMBL" id="BAV92242.1"/>
    </source>
</evidence>
<dbReference type="InterPro" id="IPR032710">
    <property type="entry name" value="NTF2-like_dom_sf"/>
</dbReference>
<evidence type="ECO:0000313" key="6">
    <source>
        <dbReference type="Proteomes" id="UP000242645"/>
    </source>
</evidence>
<dbReference type="AlphaFoldDB" id="A0A1J1DQZ0"/>
<dbReference type="RefSeq" id="WP_096399754.1">
    <property type="nucleotide sequence ID" value="NZ_AP017368.1"/>
</dbReference>
<keyword evidence="6" id="KW-1185">Reference proteome</keyword>
<dbReference type="PANTHER" id="PTHR41542:SF1">
    <property type="entry name" value="BLL5807 PROTEIN"/>
    <property type="match status" value="1"/>
</dbReference>
<organism evidence="5 6">
    <name type="scientific">Candidatus Desulfovibrio trichonymphae</name>
    <dbReference type="NCBI Taxonomy" id="1725232"/>
    <lineage>
        <taxon>Bacteria</taxon>
        <taxon>Pseudomonadati</taxon>
        <taxon>Thermodesulfobacteriota</taxon>
        <taxon>Desulfovibrionia</taxon>
        <taxon>Desulfovibrionales</taxon>
        <taxon>Desulfovibrionaceae</taxon>
        <taxon>Desulfovibrio</taxon>
    </lineage>
</organism>
<dbReference type="PANTHER" id="PTHR41542">
    <property type="entry name" value="BLL5807 PROTEIN"/>
    <property type="match status" value="1"/>
</dbReference>
<feature type="chain" id="PRO_5009618553" description="Tim44-like domain-containing protein" evidence="3">
    <location>
        <begin position="28"/>
        <end position="303"/>
    </location>
</feature>
<dbReference type="EMBL" id="AP017368">
    <property type="protein sequence ID" value="BAV92242.1"/>
    <property type="molecule type" value="Genomic_DNA"/>
</dbReference>
<dbReference type="SUPFAM" id="SSF54427">
    <property type="entry name" value="NTF2-like"/>
    <property type="match status" value="1"/>
</dbReference>
<evidence type="ECO:0000256" key="2">
    <source>
        <dbReference type="SAM" id="Phobius"/>
    </source>
</evidence>
<keyword evidence="2" id="KW-1133">Transmembrane helix</keyword>
<dbReference type="SMART" id="SM00978">
    <property type="entry name" value="Tim44"/>
    <property type="match status" value="1"/>
</dbReference>
<dbReference type="Gene3D" id="3.10.450.240">
    <property type="match status" value="1"/>
</dbReference>
<dbReference type="OrthoDB" id="5297955at2"/>
<dbReference type="InterPro" id="IPR007379">
    <property type="entry name" value="Tim44-like_dom"/>
</dbReference>
<dbReference type="Proteomes" id="UP000242645">
    <property type="component" value="Chromosome"/>
</dbReference>
<feature type="signal peptide" evidence="3">
    <location>
        <begin position="1"/>
        <end position="27"/>
    </location>
</feature>
<feature type="region of interest" description="Disordered" evidence="1">
    <location>
        <begin position="137"/>
        <end position="161"/>
    </location>
</feature>
<evidence type="ECO:0000256" key="3">
    <source>
        <dbReference type="SAM" id="SignalP"/>
    </source>
</evidence>
<feature type="transmembrane region" description="Helical" evidence="2">
    <location>
        <begin position="93"/>
        <end position="117"/>
    </location>
</feature>
<reference evidence="5 6" key="1">
    <citation type="journal article" date="2017" name="ISME J.">
        <title>Genome of 'Ca. Desulfovibrio trichonymphae', an H2-oxidizing bacterium in a tripartite symbiotic system within a protist cell in the termite gut.</title>
        <authorList>
            <person name="Kuwahara H."/>
            <person name="Yuki M."/>
            <person name="Izawa K."/>
            <person name="Ohkuma M."/>
            <person name="Hongoh Y."/>
        </authorList>
    </citation>
    <scope>NUCLEOTIDE SEQUENCE [LARGE SCALE GENOMIC DNA]</scope>
    <source>
        <strain evidence="5 6">Rs-N31</strain>
    </source>
</reference>
<gene>
    <name evidence="5" type="ORF">RSDT_0730</name>
</gene>